<dbReference type="InterPro" id="IPR000719">
    <property type="entry name" value="Prot_kinase_dom"/>
</dbReference>
<proteinExistence type="predicted"/>
<dbReference type="SUPFAM" id="SSF56112">
    <property type="entry name" value="Protein kinase-like (PK-like)"/>
    <property type="match status" value="1"/>
</dbReference>
<feature type="domain" description="Protein kinase" evidence="2">
    <location>
        <begin position="120"/>
        <end position="394"/>
    </location>
</feature>
<dbReference type="STRING" id="158441.A0A226DUC7"/>
<sequence>MGQIPDDFSNYRDFIEEAEIEASGYTTCGNYGYHNLTRDEIQPVENTDNSEDENTTIRSENRAPSVKSWWRIFKFLQKGFPRIRLTRRQTTNRNVPLNLTTPPCQDDLDLPYRIIPVEDISLDPVFDAGMFANIRAGTIISTSAKVAVKTGHLPSSKKGLLNELSILSRLQEHSNIVKLHGVVTTGSDRFLIVLEMCEFRSLKSFVMNSTLHNERADVRDLDIRWPNSYKIMNFFRWSLDIANGLEFLHSKNVIHVDHALRNVLLDKSGTAKLTDFGMSMLLRDGDTYRNLSSDQPLPVRWMAPESLMQFMVSKNSDIWSYGVTIWELFSLGRNPKLLDEGNLVEEIIHITGGGRLTKPLYVTQTLYDDLLMKCWKREEFLRLSISEIKSKLWEIMTQDVELEDFRYLVFQWR</sequence>
<gene>
    <name evidence="3" type="ORF">Fcan01_16721</name>
</gene>
<dbReference type="Pfam" id="PF07714">
    <property type="entry name" value="PK_Tyr_Ser-Thr"/>
    <property type="match status" value="1"/>
</dbReference>
<dbReference type="GO" id="GO:0043235">
    <property type="term" value="C:receptor complex"/>
    <property type="evidence" value="ECO:0007669"/>
    <property type="project" value="TreeGrafter"/>
</dbReference>
<dbReference type="EMBL" id="LNIX01000011">
    <property type="protein sequence ID" value="OXA48819.1"/>
    <property type="molecule type" value="Genomic_DNA"/>
</dbReference>
<dbReference type="AlphaFoldDB" id="A0A226DUC7"/>
<dbReference type="InterPro" id="IPR050122">
    <property type="entry name" value="RTK"/>
</dbReference>
<accession>A0A226DUC7</accession>
<dbReference type="PANTHER" id="PTHR24416">
    <property type="entry name" value="TYROSINE-PROTEIN KINASE RECEPTOR"/>
    <property type="match status" value="1"/>
</dbReference>
<reference evidence="3 4" key="1">
    <citation type="submission" date="2015-12" db="EMBL/GenBank/DDBJ databases">
        <title>The genome of Folsomia candida.</title>
        <authorList>
            <person name="Faddeeva A."/>
            <person name="Derks M.F."/>
            <person name="Anvar Y."/>
            <person name="Smit S."/>
            <person name="Van Straalen N."/>
            <person name="Roelofs D."/>
        </authorList>
    </citation>
    <scope>NUCLEOTIDE SEQUENCE [LARGE SCALE GENOMIC DNA]</scope>
    <source>
        <strain evidence="3 4">VU population</strain>
        <tissue evidence="3">Whole body</tissue>
    </source>
</reference>
<dbReference type="PROSITE" id="PS50011">
    <property type="entry name" value="PROTEIN_KINASE_DOM"/>
    <property type="match status" value="1"/>
</dbReference>
<name>A0A226DUC7_FOLCA</name>
<dbReference type="Proteomes" id="UP000198287">
    <property type="component" value="Unassembled WGS sequence"/>
</dbReference>
<evidence type="ECO:0000259" key="2">
    <source>
        <dbReference type="PROSITE" id="PS50011"/>
    </source>
</evidence>
<protein>
    <submittedName>
        <fullName evidence="3">Fibroblast growth factor receptor 2</fullName>
    </submittedName>
</protein>
<dbReference type="InterPro" id="IPR001245">
    <property type="entry name" value="Ser-Thr/Tyr_kinase_cat_dom"/>
</dbReference>
<evidence type="ECO:0000313" key="3">
    <source>
        <dbReference type="EMBL" id="OXA48819.1"/>
    </source>
</evidence>
<dbReference type="GO" id="GO:0005524">
    <property type="term" value="F:ATP binding"/>
    <property type="evidence" value="ECO:0007669"/>
    <property type="project" value="InterPro"/>
</dbReference>
<dbReference type="PANTHER" id="PTHR24416:SF600">
    <property type="entry name" value="PDGF- AND VEGF-RECEPTOR RELATED, ISOFORM J"/>
    <property type="match status" value="1"/>
</dbReference>
<organism evidence="3 4">
    <name type="scientific">Folsomia candida</name>
    <name type="common">Springtail</name>
    <dbReference type="NCBI Taxonomy" id="158441"/>
    <lineage>
        <taxon>Eukaryota</taxon>
        <taxon>Metazoa</taxon>
        <taxon>Ecdysozoa</taxon>
        <taxon>Arthropoda</taxon>
        <taxon>Hexapoda</taxon>
        <taxon>Collembola</taxon>
        <taxon>Entomobryomorpha</taxon>
        <taxon>Isotomoidea</taxon>
        <taxon>Isotomidae</taxon>
        <taxon>Proisotominae</taxon>
        <taxon>Folsomia</taxon>
    </lineage>
</organism>
<comment type="caution">
    <text evidence="3">The sequence shown here is derived from an EMBL/GenBank/DDBJ whole genome shotgun (WGS) entry which is preliminary data.</text>
</comment>
<keyword evidence="4" id="KW-1185">Reference proteome</keyword>
<evidence type="ECO:0000256" key="1">
    <source>
        <dbReference type="SAM" id="MobiDB-lite"/>
    </source>
</evidence>
<keyword evidence="3" id="KW-0675">Receptor</keyword>
<dbReference type="OrthoDB" id="7789554at2759"/>
<dbReference type="Gene3D" id="1.10.510.10">
    <property type="entry name" value="Transferase(Phosphotransferase) domain 1"/>
    <property type="match status" value="1"/>
</dbReference>
<dbReference type="OMA" id="GMFANIR"/>
<dbReference type="GO" id="GO:0005886">
    <property type="term" value="C:plasma membrane"/>
    <property type="evidence" value="ECO:0007669"/>
    <property type="project" value="TreeGrafter"/>
</dbReference>
<feature type="region of interest" description="Disordered" evidence="1">
    <location>
        <begin position="39"/>
        <end position="60"/>
    </location>
</feature>
<dbReference type="GO" id="GO:0007169">
    <property type="term" value="P:cell surface receptor protein tyrosine kinase signaling pathway"/>
    <property type="evidence" value="ECO:0007669"/>
    <property type="project" value="TreeGrafter"/>
</dbReference>
<dbReference type="GO" id="GO:0004714">
    <property type="term" value="F:transmembrane receptor protein tyrosine kinase activity"/>
    <property type="evidence" value="ECO:0007669"/>
    <property type="project" value="TreeGrafter"/>
</dbReference>
<dbReference type="PRINTS" id="PR00109">
    <property type="entry name" value="TYRKINASE"/>
</dbReference>
<dbReference type="InterPro" id="IPR011009">
    <property type="entry name" value="Kinase-like_dom_sf"/>
</dbReference>
<evidence type="ECO:0000313" key="4">
    <source>
        <dbReference type="Proteomes" id="UP000198287"/>
    </source>
</evidence>